<comment type="caution">
    <text evidence="1">The sequence shown here is derived from an EMBL/GenBank/DDBJ whole genome shotgun (WGS) entry which is preliminary data.</text>
</comment>
<protein>
    <submittedName>
        <fullName evidence="1">Phospholipase D beta 1</fullName>
    </submittedName>
</protein>
<keyword evidence="2" id="KW-1185">Reference proteome</keyword>
<accession>A0ACC0GB55</accession>
<dbReference type="EMBL" id="CM045767">
    <property type="protein sequence ID" value="KAI7998368.1"/>
    <property type="molecule type" value="Genomic_DNA"/>
</dbReference>
<dbReference type="Proteomes" id="UP001060215">
    <property type="component" value="Chromosome 10"/>
</dbReference>
<evidence type="ECO:0000313" key="2">
    <source>
        <dbReference type="Proteomes" id="UP001060215"/>
    </source>
</evidence>
<name>A0ACC0GB55_9ERIC</name>
<gene>
    <name evidence="1" type="ORF">LOK49_LG10G02873</name>
</gene>
<organism evidence="1 2">
    <name type="scientific">Camellia lanceoleosa</name>
    <dbReference type="NCBI Taxonomy" id="1840588"/>
    <lineage>
        <taxon>Eukaryota</taxon>
        <taxon>Viridiplantae</taxon>
        <taxon>Streptophyta</taxon>
        <taxon>Embryophyta</taxon>
        <taxon>Tracheophyta</taxon>
        <taxon>Spermatophyta</taxon>
        <taxon>Magnoliopsida</taxon>
        <taxon>eudicotyledons</taxon>
        <taxon>Gunneridae</taxon>
        <taxon>Pentapetalae</taxon>
        <taxon>asterids</taxon>
        <taxon>Ericales</taxon>
        <taxon>Theaceae</taxon>
        <taxon>Camellia</taxon>
    </lineage>
</organism>
<reference evidence="1 2" key="1">
    <citation type="journal article" date="2022" name="Plant J.">
        <title>Chromosome-level genome of Camellia lanceoleosa provides a valuable resource for understanding genome evolution and self-incompatibility.</title>
        <authorList>
            <person name="Gong W."/>
            <person name="Xiao S."/>
            <person name="Wang L."/>
            <person name="Liao Z."/>
            <person name="Chang Y."/>
            <person name="Mo W."/>
            <person name="Hu G."/>
            <person name="Li W."/>
            <person name="Zhao G."/>
            <person name="Zhu H."/>
            <person name="Hu X."/>
            <person name="Ji K."/>
            <person name="Xiang X."/>
            <person name="Song Q."/>
            <person name="Yuan D."/>
            <person name="Jin S."/>
            <person name="Zhang L."/>
        </authorList>
    </citation>
    <scope>NUCLEOTIDE SEQUENCE [LARGE SCALE GENOMIC DNA]</scope>
    <source>
        <strain evidence="1">SQ_2022a</strain>
    </source>
</reference>
<sequence>MEEEKRVMVVVDESEESMFALSWCLTNLLSHNSCHGANNLIPMEIALKIAEKIRACERFAAYIVIPMWPEGNPIGAATQRILFWRKKTMQMMYETIYKALVEVGLENEYTPQDYLNFFCLGNREVASSDSLSTDCSAAANGSQALSRKSQRFMIYVHSKSMIVDDEYVIIGSANINQRSMEGSRDIEIAMGAYQPHRTWARKLSNPYRQIDKNAVKFKTKPLEHVELMRRVYEGATTTGNFSWTLGLDFNPVATDDVPSPMDAEDYEDSSGLPPFHPTAHSEHTVDECAVSVEQTPTAGPTKRKFRGSTHGQRKKWQSEGASKLASSMENLALSIKSQQCKV</sequence>
<evidence type="ECO:0000313" key="1">
    <source>
        <dbReference type="EMBL" id="KAI7998368.1"/>
    </source>
</evidence>
<proteinExistence type="predicted"/>